<sequence length="267" mass="30846">MFCVLLSVYKKEKPEYFHEAFSSIWFNQQLKPDQIVLVKDGPLTPELNAVIMRWKEILGDVITIVNLSKNAGLGAALNAGIKLCKYELIARMDTDDVAFPDRFEKQVSFMIEHPEIAVSSGQIEEWDQGLCKKLYERHLPLKHEDIVIFAKKRSPISHPAVIFRKSAVQEVNGYPKIYPEDFPLWVSMIVAGYKFANLPDFVLKMRVGDALMKRRGRGFLKGEVSVFRHMLRLGFIDKPQFIYNVASRAAVRLSPWFAKKIFYRSFR</sequence>
<dbReference type="SUPFAM" id="SSF53448">
    <property type="entry name" value="Nucleotide-diphospho-sugar transferases"/>
    <property type="match status" value="1"/>
</dbReference>
<dbReference type="InterPro" id="IPR050834">
    <property type="entry name" value="Glycosyltransf_2"/>
</dbReference>
<dbReference type="PANTHER" id="PTHR43685">
    <property type="entry name" value="GLYCOSYLTRANSFERASE"/>
    <property type="match status" value="1"/>
</dbReference>
<keyword evidence="3 5" id="KW-0808">Transferase</keyword>
<accession>A0ABV7M5A5</accession>
<dbReference type="Gene3D" id="3.90.550.10">
    <property type="entry name" value="Spore Coat Polysaccharide Biosynthesis Protein SpsA, Chain A"/>
    <property type="match status" value="1"/>
</dbReference>
<gene>
    <name evidence="5" type="ORF">ACFOEI_16650</name>
</gene>
<evidence type="ECO:0000256" key="3">
    <source>
        <dbReference type="ARBA" id="ARBA00022679"/>
    </source>
</evidence>
<keyword evidence="6" id="KW-1185">Reference proteome</keyword>
<evidence type="ECO:0000256" key="2">
    <source>
        <dbReference type="ARBA" id="ARBA00022676"/>
    </source>
</evidence>
<dbReference type="InterPro" id="IPR029044">
    <property type="entry name" value="Nucleotide-diphossugar_trans"/>
</dbReference>
<dbReference type="Proteomes" id="UP001595640">
    <property type="component" value="Unassembled WGS sequence"/>
</dbReference>
<dbReference type="RefSeq" id="WP_019018789.1">
    <property type="nucleotide sequence ID" value="NZ_BMXD01000001.1"/>
</dbReference>
<evidence type="ECO:0000313" key="5">
    <source>
        <dbReference type="EMBL" id="MFC3293680.1"/>
    </source>
</evidence>
<protein>
    <submittedName>
        <fullName evidence="5">Glycosyltransferase</fullName>
        <ecNumber evidence="5">2.4.-.-</ecNumber>
    </submittedName>
</protein>
<dbReference type="EC" id="2.4.-.-" evidence="5"/>
<comment type="caution">
    <text evidence="5">The sequence shown here is derived from an EMBL/GenBank/DDBJ whole genome shotgun (WGS) entry which is preliminary data.</text>
</comment>
<evidence type="ECO:0000256" key="1">
    <source>
        <dbReference type="ARBA" id="ARBA00006739"/>
    </source>
</evidence>
<feature type="domain" description="Glycosyltransferase 2-like" evidence="4">
    <location>
        <begin position="5"/>
        <end position="166"/>
    </location>
</feature>
<keyword evidence="2 5" id="KW-0328">Glycosyltransferase</keyword>
<organism evidence="5 6">
    <name type="scientific">Modicisalibacter luteus</name>
    <dbReference type="NCBI Taxonomy" id="453962"/>
    <lineage>
        <taxon>Bacteria</taxon>
        <taxon>Pseudomonadati</taxon>
        <taxon>Pseudomonadota</taxon>
        <taxon>Gammaproteobacteria</taxon>
        <taxon>Oceanospirillales</taxon>
        <taxon>Halomonadaceae</taxon>
        <taxon>Modicisalibacter</taxon>
    </lineage>
</organism>
<dbReference type="Pfam" id="PF00535">
    <property type="entry name" value="Glycos_transf_2"/>
    <property type="match status" value="1"/>
</dbReference>
<dbReference type="InterPro" id="IPR001173">
    <property type="entry name" value="Glyco_trans_2-like"/>
</dbReference>
<proteinExistence type="inferred from homology"/>
<dbReference type="GO" id="GO:0016757">
    <property type="term" value="F:glycosyltransferase activity"/>
    <property type="evidence" value="ECO:0007669"/>
    <property type="project" value="UniProtKB-KW"/>
</dbReference>
<comment type="similarity">
    <text evidence="1">Belongs to the glycosyltransferase 2 family.</text>
</comment>
<evidence type="ECO:0000259" key="4">
    <source>
        <dbReference type="Pfam" id="PF00535"/>
    </source>
</evidence>
<dbReference type="PANTHER" id="PTHR43685:SF5">
    <property type="entry name" value="GLYCOSYLTRANSFERASE EPSE-RELATED"/>
    <property type="match status" value="1"/>
</dbReference>
<reference evidence="6" key="1">
    <citation type="journal article" date="2019" name="Int. J. Syst. Evol. Microbiol.">
        <title>The Global Catalogue of Microorganisms (GCM) 10K type strain sequencing project: providing services to taxonomists for standard genome sequencing and annotation.</title>
        <authorList>
            <consortium name="The Broad Institute Genomics Platform"/>
            <consortium name="The Broad Institute Genome Sequencing Center for Infectious Disease"/>
            <person name="Wu L."/>
            <person name="Ma J."/>
        </authorList>
    </citation>
    <scope>NUCLEOTIDE SEQUENCE [LARGE SCALE GENOMIC DNA]</scope>
    <source>
        <strain evidence="6">KCTC 12847</strain>
    </source>
</reference>
<dbReference type="EMBL" id="JBHRUH010000031">
    <property type="protein sequence ID" value="MFC3293680.1"/>
    <property type="molecule type" value="Genomic_DNA"/>
</dbReference>
<name>A0ABV7M5A5_9GAMM</name>
<evidence type="ECO:0000313" key="6">
    <source>
        <dbReference type="Proteomes" id="UP001595640"/>
    </source>
</evidence>